<dbReference type="EMBL" id="JBBPCC010000011">
    <property type="protein sequence ID" value="MEK8129698.1"/>
    <property type="molecule type" value="Genomic_DNA"/>
</dbReference>
<dbReference type="Proteomes" id="UP001469365">
    <property type="component" value="Unassembled WGS sequence"/>
</dbReference>
<evidence type="ECO:0000313" key="1">
    <source>
        <dbReference type="EMBL" id="MEK8129698.1"/>
    </source>
</evidence>
<evidence type="ECO:0000313" key="2">
    <source>
        <dbReference type="Proteomes" id="UP001469365"/>
    </source>
</evidence>
<keyword evidence="2" id="KW-1185">Reference proteome</keyword>
<comment type="caution">
    <text evidence="1">The sequence shown here is derived from an EMBL/GenBank/DDBJ whole genome shotgun (WGS) entry which is preliminary data.</text>
</comment>
<protein>
    <recommendedName>
        <fullName evidence="3">Lipoprotein</fullName>
    </recommendedName>
</protein>
<dbReference type="PROSITE" id="PS51257">
    <property type="entry name" value="PROKAR_LIPOPROTEIN"/>
    <property type="match status" value="1"/>
</dbReference>
<dbReference type="RefSeq" id="WP_341416815.1">
    <property type="nucleotide sequence ID" value="NZ_JBBPCC010000011.1"/>
</dbReference>
<sequence>MNPSRFIRQAAVIGFAVLLISGCTDRKQLKDEWLQAAAKQEQMQSYQFAGEAGFQLDPSLFQGAQPLTAAMLSAFKEGKLTYQGKASLKEPAQAEADFKLSAKGSDTGLDMPVVLKDNKLYLHLPIISKADEYVSVPLTAQPERLNQTGRLSAAVSSKLLQGVDPAWLEAGGKDEKLATGETATRITLQVTDKNRKQVSEYLAQAIPAALEEWTTSGLLSDAQTKAWKEALGSLQLAAPSTLDIWIDAQGFIRQQKGELRFSLKEGGPVHTVTWTHRTDAVNEPPAFSKEPPKQAKPLADILKLLPKAPGK</sequence>
<reference evidence="1 2" key="1">
    <citation type="submission" date="2024-04" db="EMBL/GenBank/DDBJ databases">
        <title>draft genome sequnece of Paenibacillus filicis.</title>
        <authorList>
            <person name="Kim D.-U."/>
        </authorList>
    </citation>
    <scope>NUCLEOTIDE SEQUENCE [LARGE SCALE GENOMIC DNA]</scope>
    <source>
        <strain evidence="1 2">KACC14197</strain>
    </source>
</reference>
<evidence type="ECO:0008006" key="3">
    <source>
        <dbReference type="Google" id="ProtNLM"/>
    </source>
</evidence>
<dbReference type="Gene3D" id="2.50.20.20">
    <property type="match status" value="1"/>
</dbReference>
<organism evidence="1 2">
    <name type="scientific">Paenibacillus filicis</name>
    <dbReference type="NCBI Taxonomy" id="669464"/>
    <lineage>
        <taxon>Bacteria</taxon>
        <taxon>Bacillati</taxon>
        <taxon>Bacillota</taxon>
        <taxon>Bacilli</taxon>
        <taxon>Bacillales</taxon>
        <taxon>Paenibacillaceae</taxon>
        <taxon>Paenibacillus</taxon>
    </lineage>
</organism>
<name>A0ABU9DLG0_9BACL</name>
<accession>A0ABU9DLG0</accession>
<gene>
    <name evidence="1" type="ORF">WMW72_17470</name>
</gene>
<proteinExistence type="predicted"/>